<dbReference type="EMBL" id="CM012443">
    <property type="protein sequence ID" value="RVE71228.1"/>
    <property type="molecule type" value="Genomic_DNA"/>
</dbReference>
<reference evidence="1 2" key="1">
    <citation type="submission" date="2018-11" db="EMBL/GenBank/DDBJ databases">
        <authorList>
            <person name="Lopez-Roques C."/>
            <person name="Donnadieu C."/>
            <person name="Bouchez O."/>
            <person name="Klopp C."/>
            <person name="Cabau C."/>
            <person name="Zahm M."/>
        </authorList>
    </citation>
    <scope>NUCLEOTIDE SEQUENCE [LARGE SCALE GENOMIC DNA]</scope>
    <source>
        <strain evidence="1">RS831</strain>
        <tissue evidence="1">Whole body</tissue>
    </source>
</reference>
<name>A0A437D8K5_ORYJA</name>
<dbReference type="AlphaFoldDB" id="A0A437D8K5"/>
<evidence type="ECO:0000313" key="2">
    <source>
        <dbReference type="Proteomes" id="UP000283210"/>
    </source>
</evidence>
<proteinExistence type="predicted"/>
<dbReference type="Proteomes" id="UP000283210">
    <property type="component" value="Chromosome 7"/>
</dbReference>
<accession>A0A437D8K5</accession>
<gene>
    <name evidence="1" type="ORF">OJAV_G00072640</name>
</gene>
<protein>
    <submittedName>
        <fullName evidence="1">Uncharacterized protein</fullName>
    </submittedName>
</protein>
<reference evidence="1 2" key="2">
    <citation type="submission" date="2019-01" db="EMBL/GenBank/DDBJ databases">
        <title>A chromosome length genome reference of the Java medaka (oryzias javanicus).</title>
        <authorList>
            <person name="Herpin A."/>
            <person name="Takehana Y."/>
            <person name="Naruse K."/>
            <person name="Ansai S."/>
            <person name="Kawaguchi M."/>
        </authorList>
    </citation>
    <scope>NUCLEOTIDE SEQUENCE [LARGE SCALE GENOMIC DNA]</scope>
    <source>
        <strain evidence="1">RS831</strain>
        <tissue evidence="1">Whole body</tissue>
    </source>
</reference>
<organism evidence="1 2">
    <name type="scientific">Oryzias javanicus</name>
    <name type="common">Javanese ricefish</name>
    <name type="synonym">Aplocheilus javanicus</name>
    <dbReference type="NCBI Taxonomy" id="123683"/>
    <lineage>
        <taxon>Eukaryota</taxon>
        <taxon>Metazoa</taxon>
        <taxon>Chordata</taxon>
        <taxon>Craniata</taxon>
        <taxon>Vertebrata</taxon>
        <taxon>Euteleostomi</taxon>
        <taxon>Actinopterygii</taxon>
        <taxon>Neopterygii</taxon>
        <taxon>Teleostei</taxon>
        <taxon>Neoteleostei</taxon>
        <taxon>Acanthomorphata</taxon>
        <taxon>Ovalentaria</taxon>
        <taxon>Atherinomorphae</taxon>
        <taxon>Beloniformes</taxon>
        <taxon>Adrianichthyidae</taxon>
        <taxon>Oryziinae</taxon>
        <taxon>Oryzias</taxon>
    </lineage>
</organism>
<sequence length="115" mass="12070">MRREEQLKTVVQLNSCRLSIATKAPKHGGRSVVSAISFYFEGPAGCSLHPAAPLDHVALTRSGDGVGLRAARDGERRAADSVSHRAVQLNGGAPLRFSLERSVARGLLAVPAEGG</sequence>
<evidence type="ECO:0000313" key="1">
    <source>
        <dbReference type="EMBL" id="RVE71228.1"/>
    </source>
</evidence>
<keyword evidence="2" id="KW-1185">Reference proteome</keyword>